<evidence type="ECO:0000256" key="2">
    <source>
        <dbReference type="ARBA" id="ARBA00022803"/>
    </source>
</evidence>
<dbReference type="Gene3D" id="1.25.40.10">
    <property type="entry name" value="Tetratricopeptide repeat domain"/>
    <property type="match status" value="1"/>
</dbReference>
<dbReference type="Pfam" id="PF13424">
    <property type="entry name" value="TPR_12"/>
    <property type="match status" value="1"/>
</dbReference>
<dbReference type="PANTHER" id="PTHR45641">
    <property type="entry name" value="TETRATRICOPEPTIDE REPEAT PROTEIN (AFU_ORTHOLOGUE AFUA_6G03870)"/>
    <property type="match status" value="1"/>
</dbReference>
<dbReference type="Proteomes" id="UP001162640">
    <property type="component" value="Unassembled WGS sequence"/>
</dbReference>
<dbReference type="SUPFAM" id="SSF48452">
    <property type="entry name" value="TPR-like"/>
    <property type="match status" value="1"/>
</dbReference>
<sequence>MRRSHKENLGARSSPPISSFDVGIYSNSIGDHGVWPTSYKNLRQLASGEGFNEYFQNQFNGNESTYLRWKEVFDVLEIVGGMGCHRNVRVNLEAQVLTITRSEDLVKLRALAKLCSPEFFHDQSLLVVAWRRILEVLELAMPPVVEKKARGKKKQKKMKKNDPKKLEILDACAALGAACKMVRDWDDVDVVTLGMLSSLGRSLRGNGEYEEAIKVHERCLAGRMKVLREDHEDRLATLNNLGVVYDDLNNYEKALECYERALKGNERLFGKNRPRALNTVNNIAIVYKCLKNYGKAEELYERALEGYEGPLGKDNKKTKDCAFNFKHCLKATGNEERLVALTTAYPWLNDDK</sequence>
<dbReference type="AlphaFoldDB" id="A0A9W6ZUQ7"/>
<protein>
    <submittedName>
        <fullName evidence="4">Uncharacterized protein</fullName>
    </submittedName>
</protein>
<dbReference type="InterPro" id="IPR011990">
    <property type="entry name" value="TPR-like_helical_dom_sf"/>
</dbReference>
<dbReference type="EMBL" id="BLQM01000058">
    <property type="protein sequence ID" value="GMH57473.1"/>
    <property type="molecule type" value="Genomic_DNA"/>
</dbReference>
<evidence type="ECO:0000256" key="1">
    <source>
        <dbReference type="ARBA" id="ARBA00022737"/>
    </source>
</evidence>
<feature type="repeat" description="TPR" evidence="3">
    <location>
        <begin position="235"/>
        <end position="268"/>
    </location>
</feature>
<reference evidence="5" key="1">
    <citation type="journal article" date="2023" name="Commun. Biol.">
        <title>Genome analysis of Parmales, the sister group of diatoms, reveals the evolutionary specialization of diatoms from phago-mixotrophs to photoautotrophs.</title>
        <authorList>
            <person name="Ban H."/>
            <person name="Sato S."/>
            <person name="Yoshikawa S."/>
            <person name="Yamada K."/>
            <person name="Nakamura Y."/>
            <person name="Ichinomiya M."/>
            <person name="Sato N."/>
            <person name="Blanc-Mathieu R."/>
            <person name="Endo H."/>
            <person name="Kuwata A."/>
            <person name="Ogata H."/>
        </authorList>
    </citation>
    <scope>NUCLEOTIDE SEQUENCE [LARGE SCALE GENOMIC DNA]</scope>
</reference>
<accession>A0A9W6ZUQ7</accession>
<dbReference type="PROSITE" id="PS50005">
    <property type="entry name" value="TPR"/>
    <property type="match status" value="1"/>
</dbReference>
<comment type="caution">
    <text evidence="4">The sequence shown here is derived from an EMBL/GenBank/DDBJ whole genome shotgun (WGS) entry which is preliminary data.</text>
</comment>
<organism evidence="4 5">
    <name type="scientific">Triparma laevis f. inornata</name>
    <dbReference type="NCBI Taxonomy" id="1714386"/>
    <lineage>
        <taxon>Eukaryota</taxon>
        <taxon>Sar</taxon>
        <taxon>Stramenopiles</taxon>
        <taxon>Ochrophyta</taxon>
        <taxon>Bolidophyceae</taxon>
        <taxon>Parmales</taxon>
        <taxon>Triparmaceae</taxon>
        <taxon>Triparma</taxon>
    </lineage>
</organism>
<dbReference type="SMART" id="SM00028">
    <property type="entry name" value="TPR"/>
    <property type="match status" value="3"/>
</dbReference>
<dbReference type="PANTHER" id="PTHR45641:SF19">
    <property type="entry name" value="NEPHROCYSTIN-3"/>
    <property type="match status" value="1"/>
</dbReference>
<proteinExistence type="predicted"/>
<dbReference type="Pfam" id="PF13374">
    <property type="entry name" value="TPR_10"/>
    <property type="match status" value="1"/>
</dbReference>
<dbReference type="InterPro" id="IPR019734">
    <property type="entry name" value="TPR_rpt"/>
</dbReference>
<evidence type="ECO:0000313" key="5">
    <source>
        <dbReference type="Proteomes" id="UP001162640"/>
    </source>
</evidence>
<evidence type="ECO:0000256" key="3">
    <source>
        <dbReference type="PROSITE-ProRule" id="PRU00339"/>
    </source>
</evidence>
<dbReference type="PROSITE" id="PS50293">
    <property type="entry name" value="TPR_REGION"/>
    <property type="match status" value="1"/>
</dbReference>
<keyword evidence="1" id="KW-0677">Repeat</keyword>
<name>A0A9W6ZUQ7_9STRA</name>
<keyword evidence="2 3" id="KW-0802">TPR repeat</keyword>
<gene>
    <name evidence="4" type="ORF">TL16_g02387</name>
</gene>
<evidence type="ECO:0000313" key="4">
    <source>
        <dbReference type="EMBL" id="GMH57473.1"/>
    </source>
</evidence>